<dbReference type="OrthoDB" id="1628901at2"/>
<dbReference type="CDD" id="cd07341">
    <property type="entry name" value="M56_BlaR1_MecR1_like"/>
    <property type="match status" value="1"/>
</dbReference>
<dbReference type="AlphaFoldDB" id="A0A1N6UCU5"/>
<feature type="transmembrane region" description="Helical" evidence="3">
    <location>
        <begin position="6"/>
        <end position="28"/>
    </location>
</feature>
<feature type="region of interest" description="Disordered" evidence="2">
    <location>
        <begin position="538"/>
        <end position="594"/>
    </location>
</feature>
<evidence type="ECO:0000313" key="5">
    <source>
        <dbReference type="EMBL" id="SIQ63410.1"/>
    </source>
</evidence>
<dbReference type="InterPro" id="IPR008756">
    <property type="entry name" value="Peptidase_M56"/>
</dbReference>
<dbReference type="PANTHER" id="PTHR34978">
    <property type="entry name" value="POSSIBLE SENSOR-TRANSDUCER PROTEIN BLAR"/>
    <property type="match status" value="1"/>
</dbReference>
<feature type="transmembrane region" description="Helical" evidence="3">
    <location>
        <begin position="277"/>
        <end position="298"/>
    </location>
</feature>
<keyword evidence="1" id="KW-0175">Coiled coil</keyword>
<feature type="domain" description="Peptidase M56" evidence="4">
    <location>
        <begin position="11"/>
        <end position="266"/>
    </location>
</feature>
<dbReference type="InterPro" id="IPR052173">
    <property type="entry name" value="Beta-lactam_resp_regulator"/>
</dbReference>
<accession>A0A1N6UCU5</accession>
<dbReference type="RefSeq" id="WP_076587041.1">
    <property type="nucleotide sequence ID" value="NZ_FTLW01000003.1"/>
</dbReference>
<feature type="coiled-coil region" evidence="1">
    <location>
        <begin position="455"/>
        <end position="517"/>
    </location>
</feature>
<evidence type="ECO:0000256" key="1">
    <source>
        <dbReference type="SAM" id="Coils"/>
    </source>
</evidence>
<evidence type="ECO:0000313" key="6">
    <source>
        <dbReference type="Proteomes" id="UP000241788"/>
    </source>
</evidence>
<keyword evidence="3" id="KW-0812">Transmembrane</keyword>
<gene>
    <name evidence="5" type="ORF">SAMN05421546_1621</name>
</gene>
<evidence type="ECO:0000256" key="3">
    <source>
        <dbReference type="SAM" id="Phobius"/>
    </source>
</evidence>
<reference evidence="6" key="1">
    <citation type="submission" date="2017-01" db="EMBL/GenBank/DDBJ databases">
        <authorList>
            <person name="Varghese N."/>
            <person name="Submissions S."/>
        </authorList>
    </citation>
    <scope>NUCLEOTIDE SEQUENCE [LARGE SCALE GENOMIC DNA]</scope>
    <source>
        <strain evidence="6">UM1</strain>
    </source>
</reference>
<feature type="compositionally biased region" description="Pro residues" evidence="2">
    <location>
        <begin position="558"/>
        <end position="567"/>
    </location>
</feature>
<name>A0A1N6UCU5_9GAMM</name>
<feature type="compositionally biased region" description="Pro residues" evidence="2">
    <location>
        <begin position="576"/>
        <end position="591"/>
    </location>
</feature>
<dbReference type="Pfam" id="PF05569">
    <property type="entry name" value="Peptidase_M56"/>
    <property type="match status" value="1"/>
</dbReference>
<protein>
    <submittedName>
        <fullName evidence="5">Signal transducer regulating beta-lactamase production, contains metallopeptidase domain</fullName>
    </submittedName>
</protein>
<organism evidence="5 6">
    <name type="scientific">Solilutibacter tolerans</name>
    <dbReference type="NCBI Taxonomy" id="1604334"/>
    <lineage>
        <taxon>Bacteria</taxon>
        <taxon>Pseudomonadati</taxon>
        <taxon>Pseudomonadota</taxon>
        <taxon>Gammaproteobacteria</taxon>
        <taxon>Lysobacterales</taxon>
        <taxon>Lysobacteraceae</taxon>
        <taxon>Solilutibacter</taxon>
    </lineage>
</organism>
<feature type="transmembrane region" description="Helical" evidence="3">
    <location>
        <begin position="94"/>
        <end position="112"/>
    </location>
</feature>
<dbReference type="Proteomes" id="UP000241788">
    <property type="component" value="Unassembled WGS sequence"/>
</dbReference>
<evidence type="ECO:0000259" key="4">
    <source>
        <dbReference type="Pfam" id="PF05569"/>
    </source>
</evidence>
<dbReference type="STRING" id="1604334.SAMN05421546_1621"/>
<feature type="compositionally biased region" description="Pro residues" evidence="2">
    <location>
        <begin position="540"/>
        <end position="549"/>
    </location>
</feature>
<proteinExistence type="predicted"/>
<sequence length="689" mass="73140">MIAGNAVLESLWLATWTGSIAIIIVMLLRAPVRRRFGAGIAYALWWLPVATWLALWLPARVIEVPVQAGSPALDPVAVTTVAGTSDPSFDMNTLWMPMWLLGVGLMIGMLLWQQRRFERALGRMRALDGERSAWQAESAAGLPAVVGLLRPRIILPADIDTRFDDKQRGLMLAHERIHLHRGDAWANAFTALVRCVFWFNPLVHIASSRMRHDQELACDARVIAAYPHARRAYGEAMLKNANPSLMVPLGCHWGITHPMKERVMLLKNAIPSRGTRMTGALLVGVAAIAVAAAAWAAMPPRQMQRSSEVIVKSEGRDFQASFDIAMDGGPSEDVLVVGRYGEPFTVRIADSETGSFELEGTVTQASANGAPAYRIEARLQRDGKSVGNPVMVVGAGKQARIKLGDEAANGKFAGVDVNVQIGDVDPAALQARDQAEMARHQVERTRVMTHQAHASAAAEAEKAAAEARLAADEAARAADEASGMSAVEARAAAEAAREAANEAAEAASEAAADAAQAAAEAAVMADEARIERRVIRKTYPAPPAPPQPPTAAMAPRAPAAPPPPRAPGVPAMPRAPKAPPAPATHPAPPAPWVASGKASLHIEREVRNGAAPSTVAKAVTVASHAQAVAAGGRVLTSDQAASLGLEPGYRWVDMQSLISGHASASLRIESAIVTTDKDGETPRYIGYIR</sequence>
<dbReference type="EMBL" id="FTLW01000003">
    <property type="protein sequence ID" value="SIQ63410.1"/>
    <property type="molecule type" value="Genomic_DNA"/>
</dbReference>
<feature type="transmembrane region" description="Helical" evidence="3">
    <location>
        <begin position="40"/>
        <end position="59"/>
    </location>
</feature>
<keyword evidence="6" id="KW-1185">Reference proteome</keyword>
<keyword evidence="3" id="KW-1133">Transmembrane helix</keyword>
<keyword evidence="3" id="KW-0472">Membrane</keyword>
<evidence type="ECO:0000256" key="2">
    <source>
        <dbReference type="SAM" id="MobiDB-lite"/>
    </source>
</evidence>
<dbReference type="PANTHER" id="PTHR34978:SF3">
    <property type="entry name" value="SLR0241 PROTEIN"/>
    <property type="match status" value="1"/>
</dbReference>